<dbReference type="PANTHER" id="PTHR43141:SF5">
    <property type="entry name" value="CYTOCHROME BD-I UBIQUINOL OXIDASE SUBUNIT 2"/>
    <property type="match status" value="1"/>
</dbReference>
<keyword evidence="6 12" id="KW-0812">Transmembrane</keyword>
<evidence type="ECO:0000313" key="13">
    <source>
        <dbReference type="EMBL" id="HGU32577.1"/>
    </source>
</evidence>
<evidence type="ECO:0000256" key="1">
    <source>
        <dbReference type="ARBA" id="ARBA00004651"/>
    </source>
</evidence>
<protein>
    <submittedName>
        <fullName evidence="13">Cytochrome d ubiquinol oxidase subunit II</fullName>
    </submittedName>
</protein>
<name>A0A7C4RSG6_9BACT</name>
<keyword evidence="8" id="KW-0249">Electron transport</keyword>
<evidence type="ECO:0000256" key="5">
    <source>
        <dbReference type="ARBA" id="ARBA00022617"/>
    </source>
</evidence>
<keyword evidence="5" id="KW-0349">Heme</keyword>
<dbReference type="GO" id="GO:0005886">
    <property type="term" value="C:plasma membrane"/>
    <property type="evidence" value="ECO:0007669"/>
    <property type="project" value="UniProtKB-SubCell"/>
</dbReference>
<keyword evidence="3" id="KW-0813">Transport</keyword>
<dbReference type="GO" id="GO:0016682">
    <property type="term" value="F:oxidoreductase activity, acting on diphenols and related substances as donors, oxygen as acceptor"/>
    <property type="evidence" value="ECO:0007669"/>
    <property type="project" value="TreeGrafter"/>
</dbReference>
<keyword evidence="4" id="KW-1003">Cell membrane</keyword>
<dbReference type="NCBIfam" id="TIGR00203">
    <property type="entry name" value="cydB"/>
    <property type="match status" value="1"/>
</dbReference>
<dbReference type="Pfam" id="PF02322">
    <property type="entry name" value="Cyt_bd_oxida_II"/>
    <property type="match status" value="1"/>
</dbReference>
<feature type="transmembrane region" description="Helical" evidence="12">
    <location>
        <begin position="81"/>
        <end position="99"/>
    </location>
</feature>
<keyword evidence="9 12" id="KW-1133">Transmembrane helix</keyword>
<reference evidence="13" key="1">
    <citation type="journal article" date="2020" name="mSystems">
        <title>Genome- and Community-Level Interaction Insights into Carbon Utilization and Element Cycling Functions of Hydrothermarchaeota in Hydrothermal Sediment.</title>
        <authorList>
            <person name="Zhou Z."/>
            <person name="Liu Y."/>
            <person name="Xu W."/>
            <person name="Pan J."/>
            <person name="Luo Z.H."/>
            <person name="Li M."/>
        </authorList>
    </citation>
    <scope>NUCLEOTIDE SEQUENCE [LARGE SCALE GENOMIC DNA]</scope>
    <source>
        <strain evidence="13">SpSt-477</strain>
    </source>
</reference>
<sequence length="342" mass="38203">MDLQTIWFLLWGLLWAVFFLTDGFDFGVGTLLPFVGKTDEERRIMLNSVGPVWDGNEVWLITAGGVTFAAFPKVYAVMFSSLYSALMLILFALILRGVSFEFRSKVENPRWRQVWDMANVFGSALPALLFGVAFANIFRGIPIDASGMYQGNLFTLLNPYGLLGGVLFLLMFVMHGALWLNMKTTGPVKERAAALIYKLWPVQVAVAVIFLVASWFSTRLYDNYLKHPAMFLVILLAVAGLLAIPFLHKKAKAFSAWLASAVFIAGATFFGVLGLFPYLFPSSIDPAFGLTAQNASSSPLTLKIMLIVVLLFIPVVIAYQIWTYRLFRHPITEEDLGYEEAY</sequence>
<keyword evidence="7" id="KW-0479">Metal-binding</keyword>
<organism evidence="13">
    <name type="scientific">Desulfatirhabdium butyrativorans</name>
    <dbReference type="NCBI Taxonomy" id="340467"/>
    <lineage>
        <taxon>Bacteria</taxon>
        <taxon>Pseudomonadati</taxon>
        <taxon>Thermodesulfobacteriota</taxon>
        <taxon>Desulfobacteria</taxon>
        <taxon>Desulfobacterales</taxon>
        <taxon>Desulfatirhabdiaceae</taxon>
        <taxon>Desulfatirhabdium</taxon>
    </lineage>
</organism>
<evidence type="ECO:0000256" key="4">
    <source>
        <dbReference type="ARBA" id="ARBA00022475"/>
    </source>
</evidence>
<dbReference type="InterPro" id="IPR003317">
    <property type="entry name" value="Cyt-d_oxidase_su2"/>
</dbReference>
<evidence type="ECO:0000256" key="7">
    <source>
        <dbReference type="ARBA" id="ARBA00022723"/>
    </source>
</evidence>
<evidence type="ECO:0000256" key="10">
    <source>
        <dbReference type="ARBA" id="ARBA00023004"/>
    </source>
</evidence>
<evidence type="ECO:0000256" key="12">
    <source>
        <dbReference type="SAM" id="Phobius"/>
    </source>
</evidence>
<proteinExistence type="inferred from homology"/>
<accession>A0A7C4RSG6</accession>
<evidence type="ECO:0000256" key="2">
    <source>
        <dbReference type="ARBA" id="ARBA00007543"/>
    </source>
</evidence>
<evidence type="ECO:0000256" key="8">
    <source>
        <dbReference type="ARBA" id="ARBA00022982"/>
    </source>
</evidence>
<evidence type="ECO:0000256" key="3">
    <source>
        <dbReference type="ARBA" id="ARBA00022448"/>
    </source>
</evidence>
<evidence type="ECO:0000256" key="9">
    <source>
        <dbReference type="ARBA" id="ARBA00022989"/>
    </source>
</evidence>
<feature type="transmembrane region" description="Helical" evidence="12">
    <location>
        <begin position="192"/>
        <end position="216"/>
    </location>
</feature>
<dbReference type="GO" id="GO:0046872">
    <property type="term" value="F:metal ion binding"/>
    <property type="evidence" value="ECO:0007669"/>
    <property type="project" value="UniProtKB-KW"/>
</dbReference>
<gene>
    <name evidence="13" type="primary">cydB</name>
    <name evidence="13" type="ORF">ENS29_06960</name>
</gene>
<feature type="transmembrane region" description="Helical" evidence="12">
    <location>
        <begin position="161"/>
        <end position="180"/>
    </location>
</feature>
<dbReference type="AlphaFoldDB" id="A0A7C4RSG6"/>
<feature type="transmembrane region" description="Helical" evidence="12">
    <location>
        <begin position="120"/>
        <end position="141"/>
    </location>
</feature>
<comment type="similarity">
    <text evidence="2">Belongs to the cytochrome ubiquinol oxidase subunit 2 family.</text>
</comment>
<evidence type="ECO:0000256" key="11">
    <source>
        <dbReference type="ARBA" id="ARBA00023136"/>
    </source>
</evidence>
<dbReference type="PIRSF" id="PIRSF000267">
    <property type="entry name" value="Cyt_oxidse_sub2"/>
    <property type="match status" value="1"/>
</dbReference>
<keyword evidence="11 12" id="KW-0472">Membrane</keyword>
<dbReference type="GO" id="GO:0009055">
    <property type="term" value="F:electron transfer activity"/>
    <property type="evidence" value="ECO:0007669"/>
    <property type="project" value="TreeGrafter"/>
</dbReference>
<dbReference type="PANTHER" id="PTHR43141">
    <property type="entry name" value="CYTOCHROME BD2 SUBUNIT II"/>
    <property type="match status" value="1"/>
</dbReference>
<comment type="subcellular location">
    <subcellularLocation>
        <location evidence="1">Cell membrane</location>
        <topology evidence="1">Multi-pass membrane protein</topology>
    </subcellularLocation>
</comment>
<dbReference type="GO" id="GO:0070069">
    <property type="term" value="C:cytochrome complex"/>
    <property type="evidence" value="ECO:0007669"/>
    <property type="project" value="TreeGrafter"/>
</dbReference>
<feature type="transmembrane region" description="Helical" evidence="12">
    <location>
        <begin position="6"/>
        <end position="35"/>
    </location>
</feature>
<feature type="transmembrane region" description="Helical" evidence="12">
    <location>
        <begin position="228"/>
        <end position="247"/>
    </location>
</feature>
<feature type="transmembrane region" description="Helical" evidence="12">
    <location>
        <begin position="300"/>
        <end position="322"/>
    </location>
</feature>
<comment type="caution">
    <text evidence="13">The sequence shown here is derived from an EMBL/GenBank/DDBJ whole genome shotgun (WGS) entry which is preliminary data.</text>
</comment>
<dbReference type="EMBL" id="DSUH01000164">
    <property type="protein sequence ID" value="HGU32577.1"/>
    <property type="molecule type" value="Genomic_DNA"/>
</dbReference>
<evidence type="ECO:0000256" key="6">
    <source>
        <dbReference type="ARBA" id="ARBA00022692"/>
    </source>
</evidence>
<dbReference type="GO" id="GO:0019646">
    <property type="term" value="P:aerobic electron transport chain"/>
    <property type="evidence" value="ECO:0007669"/>
    <property type="project" value="TreeGrafter"/>
</dbReference>
<keyword evidence="10" id="KW-0408">Iron</keyword>
<feature type="transmembrane region" description="Helical" evidence="12">
    <location>
        <begin position="254"/>
        <end position="280"/>
    </location>
</feature>